<evidence type="ECO:0000256" key="1">
    <source>
        <dbReference type="SAM" id="Phobius"/>
    </source>
</evidence>
<gene>
    <name evidence="2" type="ORF">SAMN05216404_1333</name>
</gene>
<reference evidence="2 3" key="1">
    <citation type="submission" date="2016-10" db="EMBL/GenBank/DDBJ databases">
        <authorList>
            <person name="de Groot N.N."/>
        </authorList>
    </citation>
    <scope>NUCLEOTIDE SEQUENCE [LARGE SCALE GENOMIC DNA]</scope>
    <source>
        <strain evidence="2 3">Nl18</strain>
    </source>
</reference>
<keyword evidence="1" id="KW-0812">Transmembrane</keyword>
<name>A0A1H8QD07_9PROT</name>
<dbReference type="AlphaFoldDB" id="A0A1H8QD07"/>
<sequence length="38" mass="4091">MKRKIILAVAAIFGNVVVILGTAVVIFGISVILYHGFF</sequence>
<keyword evidence="1" id="KW-1133">Transmembrane helix</keyword>
<dbReference type="EMBL" id="FOCT01000033">
    <property type="protein sequence ID" value="SEO51891.1"/>
    <property type="molecule type" value="Genomic_DNA"/>
</dbReference>
<feature type="transmembrane region" description="Helical" evidence="1">
    <location>
        <begin position="7"/>
        <end position="34"/>
    </location>
</feature>
<organism evidence="2 3">
    <name type="scientific">Nitrosospira multiformis</name>
    <dbReference type="NCBI Taxonomy" id="1231"/>
    <lineage>
        <taxon>Bacteria</taxon>
        <taxon>Pseudomonadati</taxon>
        <taxon>Pseudomonadota</taxon>
        <taxon>Betaproteobacteria</taxon>
        <taxon>Nitrosomonadales</taxon>
        <taxon>Nitrosomonadaceae</taxon>
        <taxon>Nitrosospira</taxon>
    </lineage>
</organism>
<keyword evidence="1" id="KW-0472">Membrane</keyword>
<evidence type="ECO:0000313" key="3">
    <source>
        <dbReference type="Proteomes" id="UP000183898"/>
    </source>
</evidence>
<evidence type="ECO:0000313" key="2">
    <source>
        <dbReference type="EMBL" id="SEO51891.1"/>
    </source>
</evidence>
<accession>A0A1H8QD07</accession>
<dbReference type="Proteomes" id="UP000183898">
    <property type="component" value="Unassembled WGS sequence"/>
</dbReference>
<protein>
    <submittedName>
        <fullName evidence="2">Uncharacterized protein</fullName>
    </submittedName>
</protein>
<proteinExistence type="predicted"/>